<dbReference type="STRING" id="1336337.A0A3N4IZT4"/>
<evidence type="ECO:0000313" key="16">
    <source>
        <dbReference type="EMBL" id="RPA91375.1"/>
    </source>
</evidence>
<evidence type="ECO:0000256" key="6">
    <source>
        <dbReference type="ARBA" id="ARBA00022763"/>
    </source>
</evidence>
<dbReference type="GO" id="GO:0000439">
    <property type="term" value="C:transcription factor TFIIH core complex"/>
    <property type="evidence" value="ECO:0007669"/>
    <property type="project" value="UniProtKB-UniRule"/>
</dbReference>
<feature type="compositionally biased region" description="Polar residues" evidence="15">
    <location>
        <begin position="355"/>
        <end position="374"/>
    </location>
</feature>
<evidence type="ECO:0000256" key="2">
    <source>
        <dbReference type="ARBA" id="ARBA00004123"/>
    </source>
</evidence>
<dbReference type="Proteomes" id="UP000276215">
    <property type="component" value="Unassembled WGS sequence"/>
</dbReference>
<evidence type="ECO:0000256" key="1">
    <source>
        <dbReference type="ARBA" id="ARBA00002817"/>
    </source>
</evidence>
<organism evidence="16 17">
    <name type="scientific">Choiromyces venosus 120613-1</name>
    <dbReference type="NCBI Taxonomy" id="1336337"/>
    <lineage>
        <taxon>Eukaryota</taxon>
        <taxon>Fungi</taxon>
        <taxon>Dikarya</taxon>
        <taxon>Ascomycota</taxon>
        <taxon>Pezizomycotina</taxon>
        <taxon>Pezizomycetes</taxon>
        <taxon>Pezizales</taxon>
        <taxon>Tuberaceae</taxon>
        <taxon>Choiromyces</taxon>
    </lineage>
</organism>
<dbReference type="OrthoDB" id="17307at2759"/>
<evidence type="ECO:0000256" key="14">
    <source>
        <dbReference type="RuleBase" id="RU368090"/>
    </source>
</evidence>
<dbReference type="InterPro" id="IPR036465">
    <property type="entry name" value="vWFA_dom_sf"/>
</dbReference>
<keyword evidence="6 14" id="KW-0227">DNA damage</keyword>
<comment type="subunit">
    <text evidence="14">Component of the 7-subunit TFIIH core complex composed of XPB/SSL2, XPD/RAD3, SSL1, TFB1, TFB2, TFB4 and TFB5, which is active in NER. The core complex associates with the 3-subunit CTD-kinase module TFIIK composed of CCL1, KIN28 and TFB3 to form the 10-subunit holoenzyme (holo-TFIIH) active in transcription.</text>
</comment>
<dbReference type="InterPro" id="IPR004600">
    <property type="entry name" value="TFIIH_Tfb4/GTF2H3"/>
</dbReference>
<evidence type="ECO:0000256" key="7">
    <source>
        <dbReference type="ARBA" id="ARBA00022771"/>
    </source>
</evidence>
<name>A0A3N4IZT4_9PEZI</name>
<evidence type="ECO:0000256" key="8">
    <source>
        <dbReference type="ARBA" id="ARBA00022833"/>
    </source>
</evidence>
<dbReference type="Gene3D" id="3.40.50.410">
    <property type="entry name" value="von Willebrand factor, type A domain"/>
    <property type="match status" value="1"/>
</dbReference>
<evidence type="ECO:0000256" key="5">
    <source>
        <dbReference type="ARBA" id="ARBA00022723"/>
    </source>
</evidence>
<evidence type="ECO:0000256" key="13">
    <source>
        <dbReference type="ARBA" id="ARBA00033341"/>
    </source>
</evidence>
<comment type="similarity">
    <text evidence="3 14">Belongs to the TFB4 family.</text>
</comment>
<keyword evidence="7 14" id="KW-0863">Zinc-finger</keyword>
<comment type="subcellular location">
    <subcellularLocation>
        <location evidence="2 14">Nucleus</location>
    </subcellularLocation>
</comment>
<reference evidence="16 17" key="1">
    <citation type="journal article" date="2018" name="Nat. Ecol. Evol.">
        <title>Pezizomycetes genomes reveal the molecular basis of ectomycorrhizal truffle lifestyle.</title>
        <authorList>
            <person name="Murat C."/>
            <person name="Payen T."/>
            <person name="Noel B."/>
            <person name="Kuo A."/>
            <person name="Morin E."/>
            <person name="Chen J."/>
            <person name="Kohler A."/>
            <person name="Krizsan K."/>
            <person name="Balestrini R."/>
            <person name="Da Silva C."/>
            <person name="Montanini B."/>
            <person name="Hainaut M."/>
            <person name="Levati E."/>
            <person name="Barry K.W."/>
            <person name="Belfiori B."/>
            <person name="Cichocki N."/>
            <person name="Clum A."/>
            <person name="Dockter R.B."/>
            <person name="Fauchery L."/>
            <person name="Guy J."/>
            <person name="Iotti M."/>
            <person name="Le Tacon F."/>
            <person name="Lindquist E.A."/>
            <person name="Lipzen A."/>
            <person name="Malagnac F."/>
            <person name="Mello A."/>
            <person name="Molinier V."/>
            <person name="Miyauchi S."/>
            <person name="Poulain J."/>
            <person name="Riccioni C."/>
            <person name="Rubini A."/>
            <person name="Sitrit Y."/>
            <person name="Splivallo R."/>
            <person name="Traeger S."/>
            <person name="Wang M."/>
            <person name="Zifcakova L."/>
            <person name="Wipf D."/>
            <person name="Zambonelli A."/>
            <person name="Paolocci F."/>
            <person name="Nowrousian M."/>
            <person name="Ottonello S."/>
            <person name="Baldrian P."/>
            <person name="Spatafora J.W."/>
            <person name="Henrissat B."/>
            <person name="Nagy L.G."/>
            <person name="Aury J.M."/>
            <person name="Wincker P."/>
            <person name="Grigoriev I.V."/>
            <person name="Bonfante P."/>
            <person name="Martin F.M."/>
        </authorList>
    </citation>
    <scope>NUCLEOTIDE SEQUENCE [LARGE SCALE GENOMIC DNA]</scope>
    <source>
        <strain evidence="16 17">120613-1</strain>
    </source>
</reference>
<dbReference type="GO" id="GO:0008270">
    <property type="term" value="F:zinc ion binding"/>
    <property type="evidence" value="ECO:0007669"/>
    <property type="project" value="UniProtKB-KW"/>
</dbReference>
<keyword evidence="12 14" id="KW-0539">Nucleus</keyword>
<comment type="function">
    <text evidence="1 14">Component of the general transcription and DNA repair factor IIH (TFIIH) core complex, which is involved in general and transcription-coupled nucleotide excision repair (NER) of damaged DNA and, when complexed to TFIIK, in RNA transcription by RNA polymerase II. In NER, TFIIH acts by opening DNA around the lesion to allow the excision of the damaged oligonucleotide and its replacement by a new DNA fragment. In transcription, TFIIH has an essential role in transcription initiation. When the pre-initiation complex (PIC) has been established, TFIIH is required for promoter opening and promoter escape. Phosphorylation of the C-terminal tail (CTD) of the largest subunit of RNA polymerase II by the kinase module TFIIK controls the initiation of transcription.</text>
</comment>
<evidence type="ECO:0000256" key="4">
    <source>
        <dbReference type="ARBA" id="ARBA00021280"/>
    </source>
</evidence>
<dbReference type="EMBL" id="ML120498">
    <property type="protein sequence ID" value="RPA91375.1"/>
    <property type="molecule type" value="Genomic_DNA"/>
</dbReference>
<dbReference type="GO" id="GO:0006355">
    <property type="term" value="P:regulation of DNA-templated transcription"/>
    <property type="evidence" value="ECO:0007669"/>
    <property type="project" value="InterPro"/>
</dbReference>
<evidence type="ECO:0000313" key="17">
    <source>
        <dbReference type="Proteomes" id="UP000276215"/>
    </source>
</evidence>
<keyword evidence="11 14" id="KW-0234">DNA repair</keyword>
<evidence type="ECO:0000256" key="9">
    <source>
        <dbReference type="ARBA" id="ARBA00023015"/>
    </source>
</evidence>
<dbReference type="AlphaFoldDB" id="A0A3N4IZT4"/>
<evidence type="ECO:0000256" key="3">
    <source>
        <dbReference type="ARBA" id="ARBA00005273"/>
    </source>
</evidence>
<sequence>MDTVDASAHYSQSIDEKPSLLVLILDTNPYAWSTLSPTLPLERALASILIFINAHLAFSHANRVAVIASHTKSARFLYPVPTAAAASATGGGGSKEEALRDANKYRQFRLVEDQVQASFAQLMKETTVDGLRDAKETMMAGALGLALAFVNRLARVDDAAGGGAKDGGGRGGGGGGGGAGAGGTAAGEVTSMNARILVISVSGDLAEQYVPVMNSIFAAQRKRIPIDICKVAGETVFLQQASDTTRGIFMQLEHPESLLQYLMMCFIPDNATRRHLIPPTQINVDFRAACFCHKNVVDIGFVCSICLSIFCTPPEGAICTTCNTKLDISALGNFGRKPAVVLTKKKRTKKLKPSKATSFSNEASATSTPGTPAS</sequence>
<keyword evidence="9 14" id="KW-0805">Transcription regulation</keyword>
<keyword evidence="17" id="KW-1185">Reference proteome</keyword>
<dbReference type="Pfam" id="PF03850">
    <property type="entry name" value="Tfb4"/>
    <property type="match status" value="1"/>
</dbReference>
<dbReference type="GO" id="GO:0005675">
    <property type="term" value="C:transcription factor TFIIH holo complex"/>
    <property type="evidence" value="ECO:0007669"/>
    <property type="project" value="UniProtKB-UniRule"/>
</dbReference>
<dbReference type="PANTHER" id="PTHR12831">
    <property type="entry name" value="TRANSCRIPTION INITIATION FACTOR IIH TFIIH , POLYPEPTIDE 3-RELATED"/>
    <property type="match status" value="1"/>
</dbReference>
<protein>
    <recommendedName>
        <fullName evidence="4 14">General transcription and DNA repair factor IIH subunit TFB4</fullName>
        <shortName evidence="14">TFIIH subunit TFB4</shortName>
    </recommendedName>
    <alternativeName>
        <fullName evidence="13 14">RNA polymerase II transcription factor B subunit 4</fullName>
    </alternativeName>
</protein>
<proteinExistence type="inferred from homology"/>
<gene>
    <name evidence="16" type="ORF">L873DRAFT_1819565</name>
</gene>
<feature type="region of interest" description="Disordered" evidence="15">
    <location>
        <begin position="162"/>
        <end position="184"/>
    </location>
</feature>
<keyword evidence="5 14" id="KW-0479">Metal-binding</keyword>
<evidence type="ECO:0000256" key="10">
    <source>
        <dbReference type="ARBA" id="ARBA00023163"/>
    </source>
</evidence>
<dbReference type="PANTHER" id="PTHR12831:SF0">
    <property type="entry name" value="GENERAL TRANSCRIPTION FACTOR IIH SUBUNIT 3"/>
    <property type="match status" value="1"/>
</dbReference>
<evidence type="ECO:0000256" key="15">
    <source>
        <dbReference type="SAM" id="MobiDB-lite"/>
    </source>
</evidence>
<evidence type="ECO:0000256" key="12">
    <source>
        <dbReference type="ARBA" id="ARBA00023242"/>
    </source>
</evidence>
<keyword evidence="8 14" id="KW-0862">Zinc</keyword>
<feature type="region of interest" description="Disordered" evidence="15">
    <location>
        <begin position="345"/>
        <end position="374"/>
    </location>
</feature>
<keyword evidence="10 14" id="KW-0804">Transcription</keyword>
<evidence type="ECO:0000256" key="11">
    <source>
        <dbReference type="ARBA" id="ARBA00023204"/>
    </source>
</evidence>
<accession>A0A3N4IZT4</accession>
<dbReference type="GO" id="GO:0006289">
    <property type="term" value="P:nucleotide-excision repair"/>
    <property type="evidence" value="ECO:0007669"/>
    <property type="project" value="UniProtKB-UniRule"/>
</dbReference>